<dbReference type="EMBL" id="BK016176">
    <property type="protein sequence ID" value="DAG00098.1"/>
    <property type="molecule type" value="Genomic_DNA"/>
</dbReference>
<reference evidence="1" key="1">
    <citation type="journal article" date="2021" name="Proc. Natl. Acad. Sci. U.S.A.">
        <title>A Catalog of Tens of Thousands of Viruses from Human Metagenomes Reveals Hidden Associations with Chronic Diseases.</title>
        <authorList>
            <person name="Tisza M.J."/>
            <person name="Buck C.B."/>
        </authorList>
    </citation>
    <scope>NUCLEOTIDE SEQUENCE</scope>
    <source>
        <strain evidence="1">CtBeL15</strain>
    </source>
</reference>
<name>A0A8S5V017_9CAUD</name>
<accession>A0A8S5V017</accession>
<proteinExistence type="predicted"/>
<sequence length="132" mass="15854">MSSINCRLTKNLRDYYTTGMGGMSRLIFTEACHLHTMRLYGWEPAAYIPAPRDGDVAVIWNRRMCHLLALQSHNEGNPYGYIFWEWYAREFEKRYKMRVSNRPKRMMTFAPEIKFRGEPLDMRMARMMEERT</sequence>
<protein>
    <submittedName>
        <fullName evidence="1">Uncharacterized protein</fullName>
    </submittedName>
</protein>
<evidence type="ECO:0000313" key="1">
    <source>
        <dbReference type="EMBL" id="DAG00098.1"/>
    </source>
</evidence>
<organism evidence="1">
    <name type="scientific">Siphoviridae sp. ctBeL15</name>
    <dbReference type="NCBI Taxonomy" id="2825374"/>
    <lineage>
        <taxon>Viruses</taxon>
        <taxon>Duplodnaviria</taxon>
        <taxon>Heunggongvirae</taxon>
        <taxon>Uroviricota</taxon>
        <taxon>Caudoviricetes</taxon>
    </lineage>
</organism>